<dbReference type="EC" id="5.6.2.4" evidence="7"/>
<dbReference type="PROSITE" id="PS51198">
    <property type="entry name" value="UVRD_HELICASE_ATP_BIND"/>
    <property type="match status" value="1"/>
</dbReference>
<gene>
    <name evidence="11" type="ORF">LZA78_03805</name>
</gene>
<protein>
    <recommendedName>
        <fullName evidence="7">DNA 3'-5' helicase</fullName>
        <ecNumber evidence="7">5.6.2.4</ecNumber>
    </recommendedName>
</protein>
<dbReference type="Pfam" id="PF00580">
    <property type="entry name" value="UvrD-helicase"/>
    <property type="match status" value="1"/>
</dbReference>
<dbReference type="RefSeq" id="WP_233675613.1">
    <property type="nucleotide sequence ID" value="NZ_JAJUOS010000002.1"/>
</dbReference>
<sequence>MMVAINKRVSYDIGCMKSLRKLPDKVALRFLDMMTRYMSDPSANGLNLETVEGAKDSSLKSLRVDQGYRAIAFEVGRDIMFVHVNEHDKAYRWAVNRRVKLDPDTNRIRVVEEIDLTVAPTEASTAAEPRLFAEVADKRLLALGVALEELSAVRALASIDALEAAEEDFDPLTYQILYGLAAGYTDEEVYALTGVPEEPEVALEKAVQDLTFDRMIETEESRQTIFIPEDEAELRRVFEEGLEGWRVFLHPEQRKIAYRDYNGPAMVRGGAGTGKTVVAMHRAKHLADQIEQDASRAGQRVLLTTFTTSLAQDIEANLRTLCPAHLDARPPRIEVINLDRWVSQFLKRKNFAREVAFFGEARDRLDQIWREVLDDHELPEGLSEPFIRAEWTQIVQAKGLTDQRAYLKASRAGRGTPLDRRKRTALWDVFADYRARMISAGLAEPDDAYREAIEILASEAPNLPYAAVIVDEAQDMGEQAFRLIRAIVPVTSIGDRNSLFVVGDAHQRIYGRRASMSACGINVRGRSRRLRLNYRTTQEIRAWAVSILEGVSVDDLDDGTDSLRGYVSLMHGVAPELVGCRSEAEELEGLVAWLRALPEDQIRLSDIGVLCARRSDVARVHGAFQTAGIKSVVLQAGADDRSVPGVRITTMHRAKGLEFFAVAIPFLSDAAFPPAGALNAAVDAADREDIMTQYRSLLHVAATRAKKALRVTWSGTPTQLIS</sequence>
<keyword evidence="12" id="KW-1185">Reference proteome</keyword>
<dbReference type="Proteomes" id="UP001521181">
    <property type="component" value="Unassembled WGS sequence"/>
</dbReference>
<evidence type="ECO:0000256" key="8">
    <source>
        <dbReference type="ARBA" id="ARBA00048988"/>
    </source>
</evidence>
<comment type="catalytic activity">
    <reaction evidence="8">
        <text>ATP + H2O = ADP + phosphate + H(+)</text>
        <dbReference type="Rhea" id="RHEA:13065"/>
        <dbReference type="ChEBI" id="CHEBI:15377"/>
        <dbReference type="ChEBI" id="CHEBI:15378"/>
        <dbReference type="ChEBI" id="CHEBI:30616"/>
        <dbReference type="ChEBI" id="CHEBI:43474"/>
        <dbReference type="ChEBI" id="CHEBI:456216"/>
        <dbReference type="EC" id="5.6.2.4"/>
    </reaction>
</comment>
<evidence type="ECO:0000259" key="10">
    <source>
        <dbReference type="PROSITE" id="PS51198"/>
    </source>
</evidence>
<evidence type="ECO:0000256" key="2">
    <source>
        <dbReference type="ARBA" id="ARBA00022801"/>
    </source>
</evidence>
<accession>A0ABS8YU29</accession>
<dbReference type="SUPFAM" id="SSF143011">
    <property type="entry name" value="RelE-like"/>
    <property type="match status" value="1"/>
</dbReference>
<dbReference type="InterPro" id="IPR014017">
    <property type="entry name" value="DNA_helicase_UvrD-like_C"/>
</dbReference>
<evidence type="ECO:0000313" key="12">
    <source>
        <dbReference type="Proteomes" id="UP001521181"/>
    </source>
</evidence>
<dbReference type="Pfam" id="PF13361">
    <property type="entry name" value="UvrD_C"/>
    <property type="match status" value="1"/>
</dbReference>
<reference evidence="11 12" key="1">
    <citation type="submission" date="2021-12" db="EMBL/GenBank/DDBJ databases">
        <title>Sinirhodobacter sp. WL0062 is a bacterium isolated from seawater.</title>
        <authorList>
            <person name="Wang L."/>
            <person name="He W."/>
            <person name="Zhang D.-F."/>
        </authorList>
    </citation>
    <scope>NUCLEOTIDE SEQUENCE [LARGE SCALE GENOMIC DNA]</scope>
    <source>
        <strain evidence="11 12">WL0062</strain>
    </source>
</reference>
<keyword evidence="5" id="KW-0413">Isomerase</keyword>
<dbReference type="Gene3D" id="3.40.50.300">
    <property type="entry name" value="P-loop containing nucleotide triphosphate hydrolases"/>
    <property type="match status" value="2"/>
</dbReference>
<feature type="binding site" evidence="9">
    <location>
        <begin position="269"/>
        <end position="276"/>
    </location>
    <ligand>
        <name>ATP</name>
        <dbReference type="ChEBI" id="CHEBI:30616"/>
    </ligand>
</feature>
<evidence type="ECO:0000256" key="3">
    <source>
        <dbReference type="ARBA" id="ARBA00022806"/>
    </source>
</evidence>
<dbReference type="EMBL" id="JAJUOS010000002">
    <property type="protein sequence ID" value="MCE5972600.1"/>
    <property type="molecule type" value="Genomic_DNA"/>
</dbReference>
<evidence type="ECO:0000256" key="9">
    <source>
        <dbReference type="PROSITE-ProRule" id="PRU00560"/>
    </source>
</evidence>
<dbReference type="InterPro" id="IPR014016">
    <property type="entry name" value="UvrD-like_ATP-bd"/>
</dbReference>
<evidence type="ECO:0000256" key="4">
    <source>
        <dbReference type="ARBA" id="ARBA00022840"/>
    </source>
</evidence>
<dbReference type="PANTHER" id="PTHR11070:SF45">
    <property type="entry name" value="DNA 3'-5' HELICASE"/>
    <property type="match status" value="1"/>
</dbReference>
<evidence type="ECO:0000256" key="5">
    <source>
        <dbReference type="ARBA" id="ARBA00023235"/>
    </source>
</evidence>
<name>A0ABS8YU29_9RHOB</name>
<proteinExistence type="predicted"/>
<dbReference type="SUPFAM" id="SSF52540">
    <property type="entry name" value="P-loop containing nucleoside triphosphate hydrolases"/>
    <property type="match status" value="1"/>
</dbReference>
<dbReference type="InterPro" id="IPR035093">
    <property type="entry name" value="RelE/ParE_toxin_dom_sf"/>
</dbReference>
<keyword evidence="2 9" id="KW-0378">Hydrolase</keyword>
<keyword evidence="1 9" id="KW-0547">Nucleotide-binding</keyword>
<feature type="domain" description="UvrD-like helicase ATP-binding" evidence="10">
    <location>
        <begin position="248"/>
        <end position="543"/>
    </location>
</feature>
<comment type="caution">
    <text evidence="11">The sequence shown here is derived from an EMBL/GenBank/DDBJ whole genome shotgun (WGS) entry which is preliminary data.</text>
</comment>
<dbReference type="PANTHER" id="PTHR11070">
    <property type="entry name" value="UVRD / RECB / PCRA DNA HELICASE FAMILY MEMBER"/>
    <property type="match status" value="1"/>
</dbReference>
<evidence type="ECO:0000256" key="7">
    <source>
        <dbReference type="ARBA" id="ARBA00034808"/>
    </source>
</evidence>
<dbReference type="InterPro" id="IPR000212">
    <property type="entry name" value="DNA_helicase_UvrD/REP"/>
</dbReference>
<keyword evidence="4 9" id="KW-0067">ATP-binding</keyword>
<evidence type="ECO:0000256" key="6">
    <source>
        <dbReference type="ARBA" id="ARBA00034617"/>
    </source>
</evidence>
<dbReference type="InterPro" id="IPR027417">
    <property type="entry name" value="P-loop_NTPase"/>
</dbReference>
<evidence type="ECO:0000256" key="1">
    <source>
        <dbReference type="ARBA" id="ARBA00022741"/>
    </source>
</evidence>
<keyword evidence="3 9" id="KW-0347">Helicase</keyword>
<comment type="catalytic activity">
    <reaction evidence="6">
        <text>Couples ATP hydrolysis with the unwinding of duplex DNA by translocating in the 3'-5' direction.</text>
        <dbReference type="EC" id="5.6.2.4"/>
    </reaction>
</comment>
<organism evidence="11 12">
    <name type="scientific">Rhodobacter flavimaris</name>
    <dbReference type="NCBI Taxonomy" id="2907145"/>
    <lineage>
        <taxon>Bacteria</taxon>
        <taxon>Pseudomonadati</taxon>
        <taxon>Pseudomonadota</taxon>
        <taxon>Alphaproteobacteria</taxon>
        <taxon>Rhodobacterales</taxon>
        <taxon>Rhodobacter group</taxon>
        <taxon>Rhodobacter</taxon>
    </lineage>
</organism>
<evidence type="ECO:0000313" key="11">
    <source>
        <dbReference type="EMBL" id="MCE5972600.1"/>
    </source>
</evidence>